<dbReference type="RefSeq" id="WP_380655365.1">
    <property type="nucleotide sequence ID" value="NZ_JBHRVQ010000001.1"/>
</dbReference>
<evidence type="ECO:0000259" key="1">
    <source>
        <dbReference type="Pfam" id="PF01243"/>
    </source>
</evidence>
<organism evidence="2 3">
    <name type="scientific">Salinicoccus sesuvii</name>
    <dbReference type="NCBI Taxonomy" id="868281"/>
    <lineage>
        <taxon>Bacteria</taxon>
        <taxon>Bacillati</taxon>
        <taxon>Bacillota</taxon>
        <taxon>Bacilli</taxon>
        <taxon>Bacillales</taxon>
        <taxon>Staphylococcaceae</taxon>
        <taxon>Salinicoccus</taxon>
    </lineage>
</organism>
<gene>
    <name evidence="2" type="ORF">ACFOEO_10525</name>
</gene>
<dbReference type="PANTHER" id="PTHR42815:SF2">
    <property type="entry name" value="FAD-BINDING, PUTATIVE (AFU_ORTHOLOGUE AFUA_6G07600)-RELATED"/>
    <property type="match status" value="1"/>
</dbReference>
<dbReference type="Pfam" id="PF01243">
    <property type="entry name" value="PNPOx_N"/>
    <property type="match status" value="1"/>
</dbReference>
<proteinExistence type="predicted"/>
<reference evidence="3" key="1">
    <citation type="journal article" date="2019" name="Int. J. Syst. Evol. Microbiol.">
        <title>The Global Catalogue of Microorganisms (GCM) 10K type strain sequencing project: providing services to taxonomists for standard genome sequencing and annotation.</title>
        <authorList>
            <consortium name="The Broad Institute Genomics Platform"/>
            <consortium name="The Broad Institute Genome Sequencing Center for Infectious Disease"/>
            <person name="Wu L."/>
            <person name="Ma J."/>
        </authorList>
    </citation>
    <scope>NUCLEOTIDE SEQUENCE [LARGE SCALE GENOMIC DNA]</scope>
    <source>
        <strain evidence="3">CCM 7756</strain>
    </source>
</reference>
<protein>
    <submittedName>
        <fullName evidence="2">Pyridoxamine 5'-phosphate oxidase family protein</fullName>
    </submittedName>
</protein>
<comment type="caution">
    <text evidence="2">The sequence shown here is derived from an EMBL/GenBank/DDBJ whole genome shotgun (WGS) entry which is preliminary data.</text>
</comment>
<dbReference type="Gene3D" id="2.30.110.10">
    <property type="entry name" value="Electron Transport, Fmn-binding Protein, Chain A"/>
    <property type="match status" value="1"/>
</dbReference>
<dbReference type="PANTHER" id="PTHR42815">
    <property type="entry name" value="FAD-BINDING, PUTATIVE (AFU_ORTHOLOGUE AFUA_6G07600)-RELATED"/>
    <property type="match status" value="1"/>
</dbReference>
<evidence type="ECO:0000313" key="2">
    <source>
        <dbReference type="EMBL" id="MFC3389009.1"/>
    </source>
</evidence>
<dbReference type="Proteomes" id="UP001595637">
    <property type="component" value="Unassembled WGS sequence"/>
</dbReference>
<accession>A0ABV7N5Z2</accession>
<dbReference type="InterPro" id="IPR012349">
    <property type="entry name" value="Split_barrel_FMN-bd"/>
</dbReference>
<dbReference type="EMBL" id="JBHRVQ010000001">
    <property type="protein sequence ID" value="MFC3389009.1"/>
    <property type="molecule type" value="Genomic_DNA"/>
</dbReference>
<dbReference type="InterPro" id="IPR011576">
    <property type="entry name" value="Pyridox_Oxase_N"/>
</dbReference>
<keyword evidence="3" id="KW-1185">Reference proteome</keyword>
<dbReference type="SUPFAM" id="SSF50475">
    <property type="entry name" value="FMN-binding split barrel"/>
    <property type="match status" value="1"/>
</dbReference>
<feature type="domain" description="Pyridoxamine 5'-phosphate oxidase N-terminal" evidence="1">
    <location>
        <begin position="47"/>
        <end position="176"/>
    </location>
</feature>
<name>A0ABV7N5Z2_9STAP</name>
<evidence type="ECO:0000313" key="3">
    <source>
        <dbReference type="Proteomes" id="UP001595637"/>
    </source>
</evidence>
<sequence>MPTFFLTALRKDGKMSQGERNLQSKYGTSRRAEAFYNNQMLDYLNTDMAQFISEQEMVFVATSDSNGNCDNTFRAGDAGFVRVLDERTLMYPEYRGNGVMASLGNISENPHIGLMFIDFFDHHIGLHVNGTAEILENDALSTLGIDDTTISKLHQEENGRAERWVIIRVDEAYIHCSKHIPHLVKKSEVIDWGTDDEKKKGGDFFNVRQRK</sequence>